<accession>A0A0L9TUP0</accession>
<feature type="region of interest" description="Disordered" evidence="1">
    <location>
        <begin position="116"/>
        <end position="209"/>
    </location>
</feature>
<dbReference type="EMBL" id="CM003372">
    <property type="protein sequence ID" value="KOM34211.1"/>
    <property type="molecule type" value="Genomic_DNA"/>
</dbReference>
<dbReference type="InterPro" id="IPR058594">
    <property type="entry name" value="PB1-like_dom_pln"/>
</dbReference>
<evidence type="ECO:0000259" key="2">
    <source>
        <dbReference type="Pfam" id="PF26130"/>
    </source>
</evidence>
<sequence>MDIKELWYGLGGQSVDPDRLELLTDDRGAMHMLNIARLNDEVHLYVVHNMMEPEIIEMIDWVGGQVDDEGDVATQVEEVEVVGDGQLGTEMVEGEGMPMRVMVRSILKLEQKWRRGDAHEGKGDGYEGDGEDHSDVGTKMVEGEGDAQKSDGQDVDVHEVKDGEVHHVEEAEVHDVDDFELEDLGEDDDVEDSEGNDVHEAETEDEDVD</sequence>
<gene>
    <name evidence="3" type="ORF">LR48_Vigan02g036100</name>
</gene>
<evidence type="ECO:0000256" key="1">
    <source>
        <dbReference type="SAM" id="MobiDB-lite"/>
    </source>
</evidence>
<feature type="domain" description="PB1-like" evidence="2">
    <location>
        <begin position="2"/>
        <end position="48"/>
    </location>
</feature>
<evidence type="ECO:0000313" key="3">
    <source>
        <dbReference type="EMBL" id="KOM34211.1"/>
    </source>
</evidence>
<evidence type="ECO:0000313" key="4">
    <source>
        <dbReference type="Proteomes" id="UP000053144"/>
    </source>
</evidence>
<protein>
    <recommendedName>
        <fullName evidence="2">PB1-like domain-containing protein</fullName>
    </recommendedName>
</protein>
<dbReference type="AlphaFoldDB" id="A0A0L9TUP0"/>
<feature type="compositionally biased region" description="Basic and acidic residues" evidence="1">
    <location>
        <begin position="116"/>
        <end position="136"/>
    </location>
</feature>
<reference evidence="4" key="1">
    <citation type="journal article" date="2015" name="Proc. Natl. Acad. Sci. U.S.A.">
        <title>Genome sequencing of adzuki bean (Vigna angularis) provides insight into high starch and low fat accumulation and domestication.</title>
        <authorList>
            <person name="Yang K."/>
            <person name="Tian Z."/>
            <person name="Chen C."/>
            <person name="Luo L."/>
            <person name="Zhao B."/>
            <person name="Wang Z."/>
            <person name="Yu L."/>
            <person name="Li Y."/>
            <person name="Sun Y."/>
            <person name="Li W."/>
            <person name="Chen Y."/>
            <person name="Li Y."/>
            <person name="Zhang Y."/>
            <person name="Ai D."/>
            <person name="Zhao J."/>
            <person name="Shang C."/>
            <person name="Ma Y."/>
            <person name="Wu B."/>
            <person name="Wang M."/>
            <person name="Gao L."/>
            <person name="Sun D."/>
            <person name="Zhang P."/>
            <person name="Guo F."/>
            <person name="Wang W."/>
            <person name="Li Y."/>
            <person name="Wang J."/>
            <person name="Varshney R.K."/>
            <person name="Wang J."/>
            <person name="Ling H.Q."/>
            <person name="Wan P."/>
        </authorList>
    </citation>
    <scope>NUCLEOTIDE SEQUENCE</scope>
    <source>
        <strain evidence="4">cv. Jingnong 6</strain>
    </source>
</reference>
<dbReference type="Gramene" id="KOM34211">
    <property type="protein sequence ID" value="KOM34211"/>
    <property type="gene ID" value="LR48_Vigan02g036100"/>
</dbReference>
<dbReference type="Proteomes" id="UP000053144">
    <property type="component" value="Chromosome 2"/>
</dbReference>
<organism evidence="3 4">
    <name type="scientific">Phaseolus angularis</name>
    <name type="common">Azuki bean</name>
    <name type="synonym">Vigna angularis</name>
    <dbReference type="NCBI Taxonomy" id="3914"/>
    <lineage>
        <taxon>Eukaryota</taxon>
        <taxon>Viridiplantae</taxon>
        <taxon>Streptophyta</taxon>
        <taxon>Embryophyta</taxon>
        <taxon>Tracheophyta</taxon>
        <taxon>Spermatophyta</taxon>
        <taxon>Magnoliopsida</taxon>
        <taxon>eudicotyledons</taxon>
        <taxon>Gunneridae</taxon>
        <taxon>Pentapetalae</taxon>
        <taxon>rosids</taxon>
        <taxon>fabids</taxon>
        <taxon>Fabales</taxon>
        <taxon>Fabaceae</taxon>
        <taxon>Papilionoideae</taxon>
        <taxon>50 kb inversion clade</taxon>
        <taxon>NPAAA clade</taxon>
        <taxon>indigoferoid/millettioid clade</taxon>
        <taxon>Phaseoleae</taxon>
        <taxon>Vigna</taxon>
    </lineage>
</organism>
<name>A0A0L9TUP0_PHAAN</name>
<proteinExistence type="predicted"/>
<feature type="compositionally biased region" description="Basic and acidic residues" evidence="1">
    <location>
        <begin position="146"/>
        <end position="176"/>
    </location>
</feature>
<feature type="compositionally biased region" description="Acidic residues" evidence="1">
    <location>
        <begin position="177"/>
        <end position="195"/>
    </location>
</feature>
<dbReference type="Pfam" id="PF26130">
    <property type="entry name" value="PB1-like"/>
    <property type="match status" value="1"/>
</dbReference>